<evidence type="ECO:0000313" key="4">
    <source>
        <dbReference type="EMBL" id="VDB97361.1"/>
    </source>
</evidence>
<dbReference type="Proteomes" id="UP001281024">
    <property type="component" value="Unassembled WGS sequence"/>
</dbReference>
<sequence>MKKYSNRLFLTGLLLLVIGVILDLIMIFGGKMIPHSLTTTLAIGAQLISLISVYILFKFS</sequence>
<reference evidence="2" key="3">
    <citation type="submission" date="2019-10" db="EMBL/GenBank/DDBJ databases">
        <title>Malate fermentation in French cider.</title>
        <authorList>
            <person name="Cousin F.J."/>
            <person name="Medina Fernandez S."/>
            <person name="Misery B."/>
            <person name="Laplace J.-M."/>
            <person name="Cretenet M."/>
        </authorList>
    </citation>
    <scope>NUCLEOTIDE SEQUENCE</scope>
    <source>
        <strain evidence="2">UCMA15129</strain>
    </source>
</reference>
<evidence type="ECO:0000313" key="2">
    <source>
        <dbReference type="EMBL" id="MDV7715174.1"/>
    </source>
</evidence>
<reference evidence="3 5" key="1">
    <citation type="journal article" date="2016" name="BMC Genomics">
        <title>Consensus pan-genome assembly of the specialised wine bacterium Oenococcus oeni.</title>
        <authorList>
            <person name="Sternes P.R."/>
            <person name="Borneman A.R."/>
        </authorList>
    </citation>
    <scope>NUCLEOTIDE SEQUENCE [LARGE SCALE GENOMIC DNA]</scope>
    <source>
        <strain evidence="3 5">AWRIB661</strain>
    </source>
</reference>
<name>A0A6H3GXF9_OENOE</name>
<dbReference type="AlphaFoldDB" id="A0A6H3GXF9"/>
<dbReference type="EMBL" id="MLOK01000019">
    <property type="protein sequence ID" value="OIM21969.1"/>
    <property type="molecule type" value="Genomic_DNA"/>
</dbReference>
<dbReference type="EMBL" id="WERV01000003">
    <property type="protein sequence ID" value="MDV7715174.1"/>
    <property type="molecule type" value="Genomic_DNA"/>
</dbReference>
<feature type="transmembrane region" description="Helical" evidence="1">
    <location>
        <begin position="7"/>
        <end position="30"/>
    </location>
</feature>
<dbReference type="EMBL" id="LR031358">
    <property type="protein sequence ID" value="VDB97361.1"/>
    <property type="molecule type" value="Genomic_DNA"/>
</dbReference>
<accession>A0A6H3GXF9</accession>
<keyword evidence="1" id="KW-1133">Transmembrane helix</keyword>
<organism evidence="3 5">
    <name type="scientific">Oenococcus oeni</name>
    <name type="common">Leuconostoc oenos</name>
    <dbReference type="NCBI Taxonomy" id="1247"/>
    <lineage>
        <taxon>Bacteria</taxon>
        <taxon>Bacillati</taxon>
        <taxon>Bacillota</taxon>
        <taxon>Bacilli</taxon>
        <taxon>Lactobacillales</taxon>
        <taxon>Lactobacillaceae</taxon>
        <taxon>Oenococcus</taxon>
    </lineage>
</organism>
<dbReference type="Proteomes" id="UP000294726">
    <property type="component" value="Chromosome"/>
</dbReference>
<evidence type="ECO:0000313" key="6">
    <source>
        <dbReference type="Proteomes" id="UP000294726"/>
    </source>
</evidence>
<proteinExistence type="predicted"/>
<dbReference type="Proteomes" id="UP000181728">
    <property type="component" value="Unassembled WGS sequence"/>
</dbReference>
<evidence type="ECO:0000313" key="5">
    <source>
        <dbReference type="Proteomes" id="UP000181728"/>
    </source>
</evidence>
<reference evidence="4 6" key="2">
    <citation type="submission" date="2018-08" db="EMBL/GenBank/DDBJ databases">
        <authorList>
            <person name="Lorentzen P. G. S. M."/>
        </authorList>
    </citation>
    <scope>NUCLEOTIDE SEQUENCE [LARGE SCALE GENOMIC DNA]</scope>
    <source>
        <strain evidence="4 6">CRBO_1381</strain>
    </source>
</reference>
<keyword evidence="1" id="KW-0812">Transmembrane</keyword>
<evidence type="ECO:0000313" key="3">
    <source>
        <dbReference type="EMBL" id="OIM21969.1"/>
    </source>
</evidence>
<protein>
    <submittedName>
        <fullName evidence="3">Uncharacterized protein</fullName>
    </submittedName>
</protein>
<gene>
    <name evidence="3" type="ORF">ATX59_01860</name>
    <name evidence="2" type="ORF">GA838_05285</name>
    <name evidence="4" type="ORF">OENI_0365</name>
</gene>
<feature type="transmembrane region" description="Helical" evidence="1">
    <location>
        <begin position="36"/>
        <end position="57"/>
    </location>
</feature>
<evidence type="ECO:0000256" key="1">
    <source>
        <dbReference type="SAM" id="Phobius"/>
    </source>
</evidence>
<keyword evidence="1" id="KW-0472">Membrane</keyword>